<dbReference type="RefSeq" id="WP_120517067.1">
    <property type="nucleotide sequence ID" value="NZ_QXZY01000008.1"/>
</dbReference>
<dbReference type="Proteomes" id="UP000279089">
    <property type="component" value="Unassembled WGS sequence"/>
</dbReference>
<feature type="transmembrane region" description="Helical" evidence="8">
    <location>
        <begin position="34"/>
        <end position="55"/>
    </location>
</feature>
<name>A0A3N4MG04_9BACT</name>
<comment type="caution">
    <text evidence="9">The sequence shown here is derived from an EMBL/GenBank/DDBJ whole genome shotgun (WGS) entry which is preliminary data.</text>
</comment>
<dbReference type="SUPFAM" id="SSF52540">
    <property type="entry name" value="P-loop containing nucleoside triphosphate hydrolases"/>
    <property type="match status" value="1"/>
</dbReference>
<dbReference type="InterPro" id="IPR051539">
    <property type="entry name" value="T4SS-coupling_protein"/>
</dbReference>
<evidence type="ECO:0000256" key="2">
    <source>
        <dbReference type="ARBA" id="ARBA00008806"/>
    </source>
</evidence>
<evidence type="ECO:0000313" key="10">
    <source>
        <dbReference type="Proteomes" id="UP000279089"/>
    </source>
</evidence>
<dbReference type="AlphaFoldDB" id="A0A3N4MG04"/>
<keyword evidence="6 8" id="KW-0472">Membrane</keyword>
<feature type="transmembrane region" description="Helical" evidence="8">
    <location>
        <begin position="80"/>
        <end position="107"/>
    </location>
</feature>
<protein>
    <submittedName>
        <fullName evidence="9">Type IV secretory system conjugative DNA transfer family protein</fullName>
    </submittedName>
</protein>
<evidence type="ECO:0000313" key="9">
    <source>
        <dbReference type="EMBL" id="RPD40617.1"/>
    </source>
</evidence>
<dbReference type="OrthoDB" id="9759295at2"/>
<evidence type="ECO:0000256" key="7">
    <source>
        <dbReference type="SAM" id="MobiDB-lite"/>
    </source>
</evidence>
<dbReference type="GO" id="GO:0005886">
    <property type="term" value="C:plasma membrane"/>
    <property type="evidence" value="ECO:0007669"/>
    <property type="project" value="UniProtKB-SubCell"/>
</dbReference>
<feature type="region of interest" description="Disordered" evidence="7">
    <location>
        <begin position="591"/>
        <end position="612"/>
    </location>
</feature>
<dbReference type="PANTHER" id="PTHR37937:SF1">
    <property type="entry name" value="CONJUGATIVE TRANSFER: DNA TRANSPORT"/>
    <property type="match status" value="1"/>
</dbReference>
<evidence type="ECO:0000256" key="5">
    <source>
        <dbReference type="ARBA" id="ARBA00022989"/>
    </source>
</evidence>
<reference evidence="10" key="1">
    <citation type="submission" date="2018-11" db="EMBL/GenBank/DDBJ databases">
        <title>Chitinophaga lutea sp.nov., isolate from arsenic contaminated soil.</title>
        <authorList>
            <person name="Zong Y."/>
        </authorList>
    </citation>
    <scope>NUCLEOTIDE SEQUENCE [LARGE SCALE GENOMIC DNA]</scope>
    <source>
        <strain evidence="10">YLT18</strain>
    </source>
</reference>
<keyword evidence="5 8" id="KW-1133">Transmembrane helix</keyword>
<comment type="similarity">
    <text evidence="2">Belongs to the VirD4/TraG family.</text>
</comment>
<dbReference type="InterPro" id="IPR027417">
    <property type="entry name" value="P-loop_NTPase"/>
</dbReference>
<keyword evidence="3" id="KW-1003">Cell membrane</keyword>
<proteinExistence type="inferred from homology"/>
<comment type="subcellular location">
    <subcellularLocation>
        <location evidence="1">Cell membrane</location>
        <topology evidence="1">Multi-pass membrane protein</topology>
    </subcellularLocation>
</comment>
<dbReference type="InterPro" id="IPR003688">
    <property type="entry name" value="TraG/VirD4"/>
</dbReference>
<dbReference type="EMBL" id="RMBX01000007">
    <property type="protein sequence ID" value="RPD40617.1"/>
    <property type="molecule type" value="Genomic_DNA"/>
</dbReference>
<keyword evidence="4 8" id="KW-0812">Transmembrane</keyword>
<dbReference type="CDD" id="cd01127">
    <property type="entry name" value="TrwB_TraG_TraD_VirD4"/>
    <property type="match status" value="1"/>
</dbReference>
<feature type="transmembrane region" description="Helical" evidence="8">
    <location>
        <begin position="119"/>
        <end position="136"/>
    </location>
</feature>
<evidence type="ECO:0000256" key="4">
    <source>
        <dbReference type="ARBA" id="ARBA00022692"/>
    </source>
</evidence>
<organism evidence="9 10">
    <name type="scientific">Chitinophaga barathri</name>
    <dbReference type="NCBI Taxonomy" id="1647451"/>
    <lineage>
        <taxon>Bacteria</taxon>
        <taxon>Pseudomonadati</taxon>
        <taxon>Bacteroidota</taxon>
        <taxon>Chitinophagia</taxon>
        <taxon>Chitinophagales</taxon>
        <taxon>Chitinophagaceae</taxon>
        <taxon>Chitinophaga</taxon>
    </lineage>
</organism>
<evidence type="ECO:0000256" key="3">
    <source>
        <dbReference type="ARBA" id="ARBA00022475"/>
    </source>
</evidence>
<accession>A0A3N4MG04</accession>
<gene>
    <name evidence="9" type="ORF">EG028_15070</name>
</gene>
<dbReference type="Gene3D" id="3.40.50.300">
    <property type="entry name" value="P-loop containing nucleotide triphosphate hydrolases"/>
    <property type="match status" value="1"/>
</dbReference>
<evidence type="ECO:0000256" key="1">
    <source>
        <dbReference type="ARBA" id="ARBA00004651"/>
    </source>
</evidence>
<sequence length="612" mass="68225">MQHERARDLFAVSHEQIVSLFKKRPNPEGFTKKILYLVGIIASPITVIGALWGYVRAYNRFGREDDEFPTLANLKPISRVAMILGAVLIWFLLFGAVLLLSALFRFLFSESFASSPTPFIMIGVNLILTFLALFLFKRWQANIYHAMQHNNRFGSARWANASELSDLAGKQGLYIGGEIYGYNKQGHIFTCGGTRSGKFVNLIAPNLLGLNGYNGSFFLIDPKGEAAAVTARYQKEKGNRVLILDPWKLNPMSSASYNPLDLVSNQTNPDHLVDDISIIAEMIVPRERSNDPFWGNRARALVSLLILHLVTSKPKAEHTLGTVWKWLRLPENEWAGLLSDMAVSDNEIVEATANEFISLLHSADKTFAGILASASDKTDFLKSPALRASLNSSSFDINTLSDGKTSLFVIIPPDKLDSQSQWLRLVFATSLLAVVRNRNKRVTFILDECAALGFLPQIKTALSTYAGYNITMNLIFQDLSQVKSIYGDAWETFISNSAIRQFMGVQDEFTSSYLEKLIGNQTIVTHDGKGSPNATARPLATADEIRRGSSDNIFTFIEQRPPTYFKKAPYYEMTALYGRYDDNPFYIPTTLSLPNPLPPPPKNSQATDQSSI</sequence>
<evidence type="ECO:0000256" key="6">
    <source>
        <dbReference type="ARBA" id="ARBA00023136"/>
    </source>
</evidence>
<dbReference type="PANTHER" id="PTHR37937">
    <property type="entry name" value="CONJUGATIVE TRANSFER: DNA TRANSPORT"/>
    <property type="match status" value="1"/>
</dbReference>
<dbReference type="Pfam" id="PF02534">
    <property type="entry name" value="T4SS-DNA_transf"/>
    <property type="match status" value="1"/>
</dbReference>
<evidence type="ECO:0000256" key="8">
    <source>
        <dbReference type="SAM" id="Phobius"/>
    </source>
</evidence>
<keyword evidence="10" id="KW-1185">Reference proteome</keyword>